<evidence type="ECO:0000313" key="2">
    <source>
        <dbReference type="EMBL" id="ABA88105.1"/>
    </source>
</evidence>
<dbReference type="eggNOG" id="COG2433">
    <property type="taxonomic scope" value="Bacteria"/>
</dbReference>
<dbReference type="EMBL" id="CP000142">
    <property type="protein sequence ID" value="ABA88105.1"/>
    <property type="molecule type" value="Genomic_DNA"/>
</dbReference>
<dbReference type="InterPro" id="IPR016866">
    <property type="entry name" value="UCP028069"/>
</dbReference>
<proteinExistence type="predicted"/>
<dbReference type="OrthoDB" id="5517904at2"/>
<dbReference type="RefSeq" id="WP_011340564.1">
    <property type="nucleotide sequence ID" value="NC_007498.2"/>
</dbReference>
<reference evidence="3" key="1">
    <citation type="submission" date="2005-10" db="EMBL/GenBank/DDBJ databases">
        <title>Complete sequence of Pelobacter carbinolicus DSM 2380.</title>
        <authorList>
            <person name="Copeland A."/>
            <person name="Lucas S."/>
            <person name="Lapidus A."/>
            <person name="Barry K."/>
            <person name="Detter J.C."/>
            <person name="Glavina T."/>
            <person name="Hammon N."/>
            <person name="Israni S."/>
            <person name="Pitluck S."/>
            <person name="Chertkov O."/>
            <person name="Schmutz J."/>
            <person name="Larimer F."/>
            <person name="Land M."/>
            <person name="Kyrpides N."/>
            <person name="Ivanova N."/>
            <person name="Richardson P."/>
        </authorList>
    </citation>
    <scope>NUCLEOTIDE SEQUENCE [LARGE SCALE GENOMIC DNA]</scope>
    <source>
        <strain evidence="3">DSM 2380 / NBRC 103641 / GraBd1</strain>
    </source>
</reference>
<dbReference type="STRING" id="338963.Pcar_0849"/>
<dbReference type="Pfam" id="PF11932">
    <property type="entry name" value="DUF3450"/>
    <property type="match status" value="1"/>
</dbReference>
<organism evidence="2 3">
    <name type="scientific">Syntrophotalea carbinolica (strain DSM 2380 / NBRC 103641 / GraBd1)</name>
    <name type="common">Pelobacter carbinolicus</name>
    <dbReference type="NCBI Taxonomy" id="338963"/>
    <lineage>
        <taxon>Bacteria</taxon>
        <taxon>Pseudomonadati</taxon>
        <taxon>Thermodesulfobacteriota</taxon>
        <taxon>Desulfuromonadia</taxon>
        <taxon>Desulfuromonadales</taxon>
        <taxon>Syntrophotaleaceae</taxon>
        <taxon>Syntrophotalea</taxon>
    </lineage>
</organism>
<dbReference type="KEGG" id="pca:Pcar_0849"/>
<evidence type="ECO:0008006" key="4">
    <source>
        <dbReference type="Google" id="ProtNLM"/>
    </source>
</evidence>
<dbReference type="HOGENOM" id="CLU_085088_1_0_7"/>
<reference evidence="2 3" key="2">
    <citation type="journal article" date="2012" name="BMC Genomics">
        <title>The genome of Pelobacter carbinolicus reveals surprising metabolic capabilities and physiological features.</title>
        <authorList>
            <person name="Aklujkar M."/>
            <person name="Haveman S.A."/>
            <person name="Didonato R.Jr."/>
            <person name="Chertkov O."/>
            <person name="Han C.S."/>
            <person name="Land M.L."/>
            <person name="Brown P."/>
            <person name="Lovley D.R."/>
        </authorList>
    </citation>
    <scope>NUCLEOTIDE SEQUENCE [LARGE SCALE GENOMIC DNA]</scope>
    <source>
        <strain evidence="3">DSM 2380 / NBRC 103641 / GraBd1</strain>
    </source>
</reference>
<dbReference type="Proteomes" id="UP000002534">
    <property type="component" value="Chromosome"/>
</dbReference>
<accession>Q3A6A2</accession>
<protein>
    <recommendedName>
        <fullName evidence="4">DUF3450 domain-containing protein</fullName>
    </recommendedName>
</protein>
<keyword evidence="1" id="KW-0175">Coiled coil</keyword>
<sequence>MDMRQRANPVPTLVPWIMLALVGLIPWTAAAETATQVKHTAERAVAVDAATQQAVEAWEAEKQTLLANIDRAHTRLQNIDWQRRKATDYSATLNRKIEALKLRAAEMEKINVELLPLLDQMLDRLQTFVAADLPWQQAERRRKLAHTRQLLNDYDTGLLPKTRAVLETLAREADLGHTVAVREAEIAVDGQPRQVRLLQVGRLGLYALTMDGRQAYAWDGELRSFWALDEGGRDIGQAMQMAEGTRILALSRLPVGQPGAKTTAGGSRVNGK</sequence>
<gene>
    <name evidence="2" type="ordered locus">Pcar_0849</name>
</gene>
<keyword evidence="3" id="KW-1185">Reference proteome</keyword>
<feature type="coiled-coil region" evidence="1">
    <location>
        <begin position="55"/>
        <end position="110"/>
    </location>
</feature>
<evidence type="ECO:0000313" key="3">
    <source>
        <dbReference type="Proteomes" id="UP000002534"/>
    </source>
</evidence>
<name>Q3A6A2_SYNC1</name>
<evidence type="ECO:0000256" key="1">
    <source>
        <dbReference type="SAM" id="Coils"/>
    </source>
</evidence>
<dbReference type="AlphaFoldDB" id="Q3A6A2"/>